<comment type="caution">
    <text evidence="3">The sequence shown here is derived from an EMBL/GenBank/DDBJ whole genome shotgun (WGS) entry which is preliminary data.</text>
</comment>
<dbReference type="SUPFAM" id="SSF53474">
    <property type="entry name" value="alpha/beta-Hydrolases"/>
    <property type="match status" value="1"/>
</dbReference>
<dbReference type="PANTHER" id="PTHR46118:SF4">
    <property type="entry name" value="PROTEIN ABHD11"/>
    <property type="match status" value="1"/>
</dbReference>
<dbReference type="EMBL" id="ARYN01000014">
    <property type="protein sequence ID" value="ORL44572.1"/>
    <property type="molecule type" value="Genomic_DNA"/>
</dbReference>
<name>A0A1Y1T1A0_9FLAO</name>
<protein>
    <submittedName>
        <fullName evidence="3">Alpha/beta hydrolase</fullName>
    </submittedName>
</protein>
<evidence type="ECO:0000256" key="1">
    <source>
        <dbReference type="ARBA" id="ARBA00022801"/>
    </source>
</evidence>
<accession>A0A1Y1T1A0</accession>
<evidence type="ECO:0000259" key="2">
    <source>
        <dbReference type="Pfam" id="PF00561"/>
    </source>
</evidence>
<keyword evidence="1 3" id="KW-0378">Hydrolase</keyword>
<proteinExistence type="predicted"/>
<dbReference type="PANTHER" id="PTHR46118">
    <property type="entry name" value="PROTEIN ABHD11"/>
    <property type="match status" value="1"/>
</dbReference>
<organism evidence="3 4">
    <name type="scientific">Zunongwangia atlantica 22II14-10F7</name>
    <dbReference type="NCBI Taxonomy" id="1185767"/>
    <lineage>
        <taxon>Bacteria</taxon>
        <taxon>Pseudomonadati</taxon>
        <taxon>Bacteroidota</taxon>
        <taxon>Flavobacteriia</taxon>
        <taxon>Flavobacteriales</taxon>
        <taxon>Flavobacteriaceae</taxon>
        <taxon>Zunongwangia</taxon>
    </lineage>
</organism>
<dbReference type="AlphaFoldDB" id="A0A1Y1T1A0"/>
<reference evidence="3 4" key="1">
    <citation type="submission" date="2013-04" db="EMBL/GenBank/DDBJ databases">
        <title>Zunongwangia sp. 22II14-10F7 Genome Sequencing.</title>
        <authorList>
            <person name="Lai Q."/>
            <person name="Shao Z."/>
        </authorList>
    </citation>
    <scope>NUCLEOTIDE SEQUENCE [LARGE SCALE GENOMIC DNA]</scope>
    <source>
        <strain evidence="3 4">22II14-10F7</strain>
    </source>
</reference>
<dbReference type="STRING" id="1185767.IIF7_15073"/>
<keyword evidence="4" id="KW-1185">Reference proteome</keyword>
<dbReference type="GO" id="GO:0052689">
    <property type="term" value="F:carboxylic ester hydrolase activity"/>
    <property type="evidence" value="ECO:0007669"/>
    <property type="project" value="TreeGrafter"/>
</dbReference>
<dbReference type="InterPro" id="IPR000073">
    <property type="entry name" value="AB_hydrolase_1"/>
</dbReference>
<evidence type="ECO:0000313" key="3">
    <source>
        <dbReference type="EMBL" id="ORL44572.1"/>
    </source>
</evidence>
<dbReference type="Proteomes" id="UP000192746">
    <property type="component" value="Unassembled WGS sequence"/>
</dbReference>
<dbReference type="Gene3D" id="3.40.50.1820">
    <property type="entry name" value="alpha/beta hydrolase"/>
    <property type="match status" value="1"/>
</dbReference>
<dbReference type="InterPro" id="IPR029058">
    <property type="entry name" value="AB_hydrolase_fold"/>
</dbReference>
<gene>
    <name evidence="3" type="ORF">IIF7_15073</name>
</gene>
<feature type="domain" description="AB hydrolase-1" evidence="2">
    <location>
        <begin position="43"/>
        <end position="273"/>
    </location>
</feature>
<dbReference type="Pfam" id="PF00561">
    <property type="entry name" value="Abhydrolase_1"/>
    <property type="match status" value="1"/>
</dbReference>
<sequence length="285" mass="32703">MAWKKQSPDIYKNYSKPKLVIFGLLFFKKIAMKLHTNIIGEGKPFIILHGFLGMGDNWKTLGKMFSEKGYEVHLVDQRNHGKSPHSDDFTYEVLVEDLKEYIETHNLDEIVLMGHSMGGKTAMLFATTYPDLLKKLIIVDIAPKYYKPHHQDILAGLSLLEESNVSSRQEAAKIISEYVPDKPTQLFLLKNLDREGKDKYVLKVNLKIFKEKIDNIGAALDDDKTYDGETLFIKGEKSNYIKLPEDEKLLQTHFPGAEIEVISNAGHWVHAENQKDFYDAVIRFL</sequence>
<evidence type="ECO:0000313" key="4">
    <source>
        <dbReference type="Proteomes" id="UP000192746"/>
    </source>
</evidence>
<dbReference type="PRINTS" id="PR00111">
    <property type="entry name" value="ABHYDROLASE"/>
</dbReference>